<accession>A0A1G6UKS0</accession>
<keyword evidence="2" id="KW-1185">Reference proteome</keyword>
<dbReference type="EMBL" id="FNAG01000002">
    <property type="protein sequence ID" value="SDD41871.1"/>
    <property type="molecule type" value="Genomic_DNA"/>
</dbReference>
<dbReference type="InterPro" id="IPR010710">
    <property type="entry name" value="DUF1289"/>
</dbReference>
<name>A0A1G6UKS0_9GAMM</name>
<dbReference type="STRING" id="265719.SAMN04488509_102383"/>
<evidence type="ECO:0008006" key="3">
    <source>
        <dbReference type="Google" id="ProtNLM"/>
    </source>
</evidence>
<dbReference type="AlphaFoldDB" id="A0A1G6UKS0"/>
<proteinExistence type="predicted"/>
<protein>
    <recommendedName>
        <fullName evidence="3">DUF1289 domain-containing protein</fullName>
    </recommendedName>
</protein>
<evidence type="ECO:0000313" key="2">
    <source>
        <dbReference type="Proteomes" id="UP000199603"/>
    </source>
</evidence>
<sequence length="63" mass="6693">MSSSFPPVLSPCIGVCELGPDGLCAGCHRTTAEIAGWLSFSPAQRQYLMDVALPERAERGGRV</sequence>
<dbReference type="PANTHER" id="PTHR35175:SF2">
    <property type="entry name" value="DUF1289 DOMAIN-CONTAINING PROTEIN"/>
    <property type="match status" value="1"/>
</dbReference>
<gene>
    <name evidence="1" type="ORF">SAMN04488509_102383</name>
</gene>
<dbReference type="Pfam" id="PF06945">
    <property type="entry name" value="DUF1289"/>
    <property type="match status" value="1"/>
</dbReference>
<organism evidence="1 2">
    <name type="scientific">Aquimonas voraii</name>
    <dbReference type="NCBI Taxonomy" id="265719"/>
    <lineage>
        <taxon>Bacteria</taxon>
        <taxon>Pseudomonadati</taxon>
        <taxon>Pseudomonadota</taxon>
        <taxon>Gammaproteobacteria</taxon>
        <taxon>Lysobacterales</taxon>
        <taxon>Lysobacteraceae</taxon>
        <taxon>Aquimonas</taxon>
    </lineage>
</organism>
<dbReference type="PANTHER" id="PTHR35175">
    <property type="entry name" value="DUF1289 DOMAIN-CONTAINING PROTEIN"/>
    <property type="match status" value="1"/>
</dbReference>
<evidence type="ECO:0000313" key="1">
    <source>
        <dbReference type="EMBL" id="SDD41871.1"/>
    </source>
</evidence>
<dbReference type="Proteomes" id="UP000199603">
    <property type="component" value="Unassembled WGS sequence"/>
</dbReference>
<reference evidence="1 2" key="1">
    <citation type="submission" date="2016-10" db="EMBL/GenBank/DDBJ databases">
        <authorList>
            <person name="de Groot N.N."/>
        </authorList>
    </citation>
    <scope>NUCLEOTIDE SEQUENCE [LARGE SCALE GENOMIC DNA]</scope>
    <source>
        <strain evidence="1 2">DSM 16957</strain>
    </source>
</reference>